<evidence type="ECO:0008006" key="5">
    <source>
        <dbReference type="Google" id="ProtNLM"/>
    </source>
</evidence>
<dbReference type="RefSeq" id="WP_066701148.1">
    <property type="nucleotide sequence ID" value="NZ_MIPT01000002.1"/>
</dbReference>
<feature type="transmembrane region" description="Helical" evidence="2">
    <location>
        <begin position="35"/>
        <end position="54"/>
    </location>
</feature>
<evidence type="ECO:0000313" key="3">
    <source>
        <dbReference type="EMBL" id="OHT17893.1"/>
    </source>
</evidence>
<dbReference type="InterPro" id="IPR021682">
    <property type="entry name" value="DUF2933"/>
</dbReference>
<keyword evidence="2" id="KW-0812">Transmembrane</keyword>
<comment type="caution">
    <text evidence="3">The sequence shown here is derived from an EMBL/GenBank/DDBJ whole genome shotgun (WGS) entry which is preliminary data.</text>
</comment>
<organism evidence="3 4">
    <name type="scientific">Edaphosphingomonas haloaromaticamans</name>
    <dbReference type="NCBI Taxonomy" id="653954"/>
    <lineage>
        <taxon>Bacteria</taxon>
        <taxon>Pseudomonadati</taxon>
        <taxon>Pseudomonadota</taxon>
        <taxon>Alphaproteobacteria</taxon>
        <taxon>Sphingomonadales</taxon>
        <taxon>Rhizorhabdaceae</taxon>
        <taxon>Edaphosphingomonas</taxon>
    </lineage>
</organism>
<dbReference type="Proteomes" id="UP000179467">
    <property type="component" value="Unassembled WGS sequence"/>
</dbReference>
<evidence type="ECO:0000256" key="1">
    <source>
        <dbReference type="SAM" id="MobiDB-lite"/>
    </source>
</evidence>
<sequence>MDGHDHRMRKRGKIVLIGFLLVAGFFLITEHTAHFLGVLPYLILLACPLMHLFMHHGHGGHQHGHDQMPGAVPTGLPANSNERVEGGPR</sequence>
<dbReference type="AlphaFoldDB" id="A0A1S1H9A7"/>
<name>A0A1S1H9A7_9SPHN</name>
<gene>
    <name evidence="3" type="ORF">BHE75_04397</name>
</gene>
<feature type="region of interest" description="Disordered" evidence="1">
    <location>
        <begin position="58"/>
        <end position="89"/>
    </location>
</feature>
<reference evidence="3 4" key="1">
    <citation type="submission" date="2016-09" db="EMBL/GenBank/DDBJ databases">
        <title>Metabolic pathway, cell adaptation mechanisms and a novel monoxygenase revealed through proteogenomic-transcription analysis of a Sphingomonas haloaromaticamans strain degrading the fungicide ortho-phenylphenol.</title>
        <authorList>
            <person name="Perruchon C."/>
            <person name="Papadopoulou E.S."/>
            <person name="Rousidou C."/>
            <person name="Vasileiadis S."/>
            <person name="Tanou G."/>
            <person name="Amoutzias G."/>
            <person name="Molassiotis A."/>
            <person name="Karpouzas D.G."/>
        </authorList>
    </citation>
    <scope>NUCLEOTIDE SEQUENCE [LARGE SCALE GENOMIC DNA]</scope>
    <source>
        <strain evidence="3 4">P3</strain>
    </source>
</reference>
<dbReference type="OrthoDB" id="5298481at2"/>
<keyword evidence="4" id="KW-1185">Reference proteome</keyword>
<keyword evidence="2" id="KW-1133">Transmembrane helix</keyword>
<evidence type="ECO:0000313" key="4">
    <source>
        <dbReference type="Proteomes" id="UP000179467"/>
    </source>
</evidence>
<evidence type="ECO:0000256" key="2">
    <source>
        <dbReference type="SAM" id="Phobius"/>
    </source>
</evidence>
<accession>A0A1S1H9A7</accession>
<keyword evidence="2" id="KW-0472">Membrane</keyword>
<protein>
    <recommendedName>
        <fullName evidence="5">DUF2933 domain-containing protein</fullName>
    </recommendedName>
</protein>
<dbReference type="Pfam" id="PF11666">
    <property type="entry name" value="DUF2933"/>
    <property type="match status" value="1"/>
</dbReference>
<feature type="transmembrane region" description="Helical" evidence="2">
    <location>
        <begin position="12"/>
        <end position="29"/>
    </location>
</feature>
<proteinExistence type="predicted"/>
<dbReference type="EMBL" id="MIPT01000002">
    <property type="protein sequence ID" value="OHT17893.1"/>
    <property type="molecule type" value="Genomic_DNA"/>
</dbReference>